<reference evidence="1" key="1">
    <citation type="journal article" date="2007" name="J. Bacteriol.">
        <title>Comparative genome analysis of four magnetotactic bacteria reveals a complex set of group-specific genes implicated in magnetosome biomineralization and function.</title>
        <authorList>
            <person name="Richter M."/>
            <person name="Kube M."/>
            <person name="Bazylinski D.A."/>
            <person name="Lombardot T."/>
            <person name="Gloeckner F.O."/>
            <person name="Reinhardt R."/>
            <person name="Schueler D."/>
        </authorList>
    </citation>
    <scope>NUCLEOTIDE SEQUENCE</scope>
    <source>
        <strain evidence="1">MSR-1</strain>
    </source>
</reference>
<sequence length="110" mass="12363">MQKAGVFESRPSARVCSGLERRGQRAWYQKWPPNQIFGSLGVSRVAIRLQMANEPGLPGGLQENVRVGPIPRAFPGYRVPFLIALVKPGPAFRCRCTRILAIFWANAYHR</sequence>
<dbReference type="AlphaFoldDB" id="A4U3U2"/>
<proteinExistence type="predicted"/>
<protein>
    <submittedName>
        <fullName evidence="1">Uncharacterized protein</fullName>
    </submittedName>
</protein>
<name>A4U3U2_9PROT</name>
<accession>A4U3U2</accession>
<gene>
    <name evidence="1" type="ORF">MGR_0735</name>
</gene>
<evidence type="ECO:0000313" key="1">
    <source>
        <dbReference type="EMBL" id="CAM77549.1"/>
    </source>
</evidence>
<organism evidence="1">
    <name type="scientific">Magnetospirillum gryphiswaldense</name>
    <dbReference type="NCBI Taxonomy" id="55518"/>
    <lineage>
        <taxon>Bacteria</taxon>
        <taxon>Pseudomonadati</taxon>
        <taxon>Pseudomonadota</taxon>
        <taxon>Alphaproteobacteria</taxon>
        <taxon>Rhodospirillales</taxon>
        <taxon>Rhodospirillaceae</taxon>
        <taxon>Magnetospirillum</taxon>
    </lineage>
</organism>
<dbReference type="EMBL" id="CU459003">
    <property type="protein sequence ID" value="CAM77549.1"/>
    <property type="molecule type" value="Genomic_DNA"/>
</dbReference>